<evidence type="ECO:0000256" key="1">
    <source>
        <dbReference type="SAM" id="SignalP"/>
    </source>
</evidence>
<sequence length="189" mass="20945">MAFITLSSGLVSFLLVFASSSSLAATPLYSIGAFTESSGDLRSQGITLGLRTDDTAPYYVDVILSYQRLQLRDTPAEYRRDAFSPFFVAGRVGLSSTVSPYVQIGVDVAHAVKSMFEQYGDSCCNINAQSGVSFSPLSPITLDIYGTWYSVKYQTGRLVDRYENDRWQLREEYDRFSPLGVGMRLSVAF</sequence>
<keyword evidence="1" id="KW-0732">Signal</keyword>
<feature type="signal peptide" evidence="1">
    <location>
        <begin position="1"/>
        <end position="24"/>
    </location>
</feature>
<protein>
    <recommendedName>
        <fullName evidence="4">Outer membrane protein beta-barrel domain-containing protein</fullName>
    </recommendedName>
</protein>
<keyword evidence="3" id="KW-1185">Reference proteome</keyword>
<dbReference type="RefSeq" id="WP_189481086.1">
    <property type="nucleotide sequence ID" value="NZ_BMYR01000003.1"/>
</dbReference>
<evidence type="ECO:0000313" key="2">
    <source>
        <dbReference type="EMBL" id="GGW55633.1"/>
    </source>
</evidence>
<feature type="chain" id="PRO_5047478751" description="Outer membrane protein beta-barrel domain-containing protein" evidence="1">
    <location>
        <begin position="25"/>
        <end position="189"/>
    </location>
</feature>
<reference evidence="3" key="1">
    <citation type="journal article" date="2019" name="Int. J. Syst. Evol. Microbiol.">
        <title>The Global Catalogue of Microorganisms (GCM) 10K type strain sequencing project: providing services to taxonomists for standard genome sequencing and annotation.</title>
        <authorList>
            <consortium name="The Broad Institute Genomics Platform"/>
            <consortium name="The Broad Institute Genome Sequencing Center for Infectious Disease"/>
            <person name="Wu L."/>
            <person name="Ma J."/>
        </authorList>
    </citation>
    <scope>NUCLEOTIDE SEQUENCE [LARGE SCALE GENOMIC DNA]</scope>
    <source>
        <strain evidence="3">KCTC 23723</strain>
    </source>
</reference>
<proteinExistence type="predicted"/>
<organism evidence="2 3">
    <name type="scientific">Alishewanella tabrizica</name>
    <dbReference type="NCBI Taxonomy" id="671278"/>
    <lineage>
        <taxon>Bacteria</taxon>
        <taxon>Pseudomonadati</taxon>
        <taxon>Pseudomonadota</taxon>
        <taxon>Gammaproteobacteria</taxon>
        <taxon>Alteromonadales</taxon>
        <taxon>Alteromonadaceae</taxon>
        <taxon>Alishewanella</taxon>
    </lineage>
</organism>
<accession>A0ABQ2WIK5</accession>
<dbReference type="Proteomes" id="UP000634667">
    <property type="component" value="Unassembled WGS sequence"/>
</dbReference>
<comment type="caution">
    <text evidence="2">The sequence shown here is derived from an EMBL/GenBank/DDBJ whole genome shotgun (WGS) entry which is preliminary data.</text>
</comment>
<evidence type="ECO:0008006" key="4">
    <source>
        <dbReference type="Google" id="ProtNLM"/>
    </source>
</evidence>
<name>A0ABQ2WIK5_9ALTE</name>
<evidence type="ECO:0000313" key="3">
    <source>
        <dbReference type="Proteomes" id="UP000634667"/>
    </source>
</evidence>
<gene>
    <name evidence="2" type="ORF">GCM10008111_09710</name>
</gene>
<dbReference type="EMBL" id="BMYR01000003">
    <property type="protein sequence ID" value="GGW55633.1"/>
    <property type="molecule type" value="Genomic_DNA"/>
</dbReference>